<accession>A0A8T2U1R4</accession>
<name>A0A8T2U1R4_CERRI</name>
<feature type="transmembrane region" description="Helical" evidence="1">
    <location>
        <begin position="320"/>
        <end position="339"/>
    </location>
</feature>
<evidence type="ECO:0000256" key="1">
    <source>
        <dbReference type="SAM" id="Phobius"/>
    </source>
</evidence>
<keyword evidence="1" id="KW-0812">Transmembrane</keyword>
<organism evidence="2 3">
    <name type="scientific">Ceratopteris richardii</name>
    <name type="common">Triangle waterfern</name>
    <dbReference type="NCBI Taxonomy" id="49495"/>
    <lineage>
        <taxon>Eukaryota</taxon>
        <taxon>Viridiplantae</taxon>
        <taxon>Streptophyta</taxon>
        <taxon>Embryophyta</taxon>
        <taxon>Tracheophyta</taxon>
        <taxon>Polypodiopsida</taxon>
        <taxon>Polypodiidae</taxon>
        <taxon>Polypodiales</taxon>
        <taxon>Pteridineae</taxon>
        <taxon>Pteridaceae</taxon>
        <taxon>Parkerioideae</taxon>
        <taxon>Ceratopteris</taxon>
    </lineage>
</organism>
<sequence length="493" mass="56755">MATQSSGKKKEIMRIERESVIMTLKPRLVMGLADLLEVDSDRKEFLTLCRRIDSTIRAWYHNEFEEVMQLYSLFDPVHGAKKLEQQNLSPPKVDALEQQFVRHLFKIMEKSNYKILNEEEVEIATSGQYLLNLPIAVDTSKLDSKLFSTYFANNPQEGLPGFVDQYVIFRQGVGIDRTTDYFITEKIDALIGRFWEYLIQKLRLRRLFFSKQLNRASSSIRRIVDSIPDTSGTSEEDLYVERIRIQNLSLSVKNLLSKTTVQEPTFERIVLIYRCATPSKSTLKHGDRAIHIKQFRNIPMADMELVLPEKKNPGLTPMDWTKLLITAGLGLVTLVTSLEMPKADFWVVSAILMGVIGYCVKIFLSFQQNLIEYQNLITRSMYEKQLDSGRGTLLHICDDMIQQEVKEVILAYFVLISRGRASKDDLDKRCEELMLEEFQEKCDFEVEDAVKKMERLGIVTRDSVGRYCHVPLSRANEIIGLTTEERVSKASGS</sequence>
<comment type="caution">
    <text evidence="2">The sequence shown here is derived from an EMBL/GenBank/DDBJ whole genome shotgun (WGS) entry which is preliminary data.</text>
</comment>
<dbReference type="OrthoDB" id="2020015at2759"/>
<dbReference type="PANTHER" id="PTHR33645:SF11">
    <property type="entry name" value="AMINOPEPTIDASE (DUF3754)"/>
    <property type="match status" value="1"/>
</dbReference>
<evidence type="ECO:0000313" key="3">
    <source>
        <dbReference type="Proteomes" id="UP000825935"/>
    </source>
</evidence>
<dbReference type="AlphaFoldDB" id="A0A8T2U1R4"/>
<evidence type="ECO:0000313" key="2">
    <source>
        <dbReference type="EMBL" id="KAH7427846.1"/>
    </source>
</evidence>
<keyword evidence="1" id="KW-1133">Transmembrane helix</keyword>
<dbReference type="EMBL" id="CM035415">
    <property type="protein sequence ID" value="KAH7427846.1"/>
    <property type="molecule type" value="Genomic_DNA"/>
</dbReference>
<dbReference type="Proteomes" id="UP000825935">
    <property type="component" value="Chromosome 10"/>
</dbReference>
<feature type="transmembrane region" description="Helical" evidence="1">
    <location>
        <begin position="345"/>
        <end position="364"/>
    </location>
</feature>
<keyword evidence="3" id="KW-1185">Reference proteome</keyword>
<dbReference type="EMBL" id="CM035415">
    <property type="protein sequence ID" value="KAH7427847.1"/>
    <property type="molecule type" value="Genomic_DNA"/>
</dbReference>
<protein>
    <recommendedName>
        <fullName evidence="4">Aminopeptidase</fullName>
    </recommendedName>
</protein>
<dbReference type="InterPro" id="IPR022227">
    <property type="entry name" value="DUF3754"/>
</dbReference>
<proteinExistence type="predicted"/>
<gene>
    <name evidence="2" type="ORF">KP509_10G063400</name>
</gene>
<dbReference type="PANTHER" id="PTHR33645">
    <property type="entry name" value="AMINOPEPTIDASE (DUF3754)"/>
    <property type="match status" value="1"/>
</dbReference>
<reference evidence="2" key="1">
    <citation type="submission" date="2021-08" db="EMBL/GenBank/DDBJ databases">
        <title>WGS assembly of Ceratopteris richardii.</title>
        <authorList>
            <person name="Marchant D.B."/>
            <person name="Chen G."/>
            <person name="Jenkins J."/>
            <person name="Shu S."/>
            <person name="Leebens-Mack J."/>
            <person name="Grimwood J."/>
            <person name="Schmutz J."/>
            <person name="Soltis P."/>
            <person name="Soltis D."/>
            <person name="Chen Z.-H."/>
        </authorList>
    </citation>
    <scope>NUCLEOTIDE SEQUENCE</scope>
    <source>
        <strain evidence="2">Whitten #5841</strain>
        <tissue evidence="2">Leaf</tissue>
    </source>
</reference>
<keyword evidence="1" id="KW-0472">Membrane</keyword>
<evidence type="ECO:0008006" key="4">
    <source>
        <dbReference type="Google" id="ProtNLM"/>
    </source>
</evidence>
<dbReference type="Pfam" id="PF12576">
    <property type="entry name" value="DUF3754"/>
    <property type="match status" value="1"/>
</dbReference>
<dbReference type="OMA" id="EYDIAQS"/>